<feature type="region of interest" description="Disordered" evidence="1">
    <location>
        <begin position="1"/>
        <end position="40"/>
    </location>
</feature>
<keyword evidence="3" id="KW-1185">Reference proteome</keyword>
<reference evidence="2" key="2">
    <citation type="submission" date="2020-09" db="EMBL/GenBank/DDBJ databases">
        <authorList>
            <person name="Sun Q."/>
            <person name="Zhou Y."/>
        </authorList>
    </citation>
    <scope>NUCLEOTIDE SEQUENCE</scope>
    <source>
        <strain evidence="2">CGMCC 1.15367</strain>
    </source>
</reference>
<evidence type="ECO:0000313" key="2">
    <source>
        <dbReference type="EMBL" id="GGE17188.1"/>
    </source>
</evidence>
<dbReference type="EMBL" id="BMIQ01000007">
    <property type="protein sequence ID" value="GGE17188.1"/>
    <property type="molecule type" value="Genomic_DNA"/>
</dbReference>
<sequence length="133" mass="14505">MTPQPAILPKPRDAAMHAAIRPSRNTPKAHPTSAMPSPKIYESAGEIVGRRDLSDDVMLKAVAERLAFERRDPRQARTVLNAALAGKHIAVNFVRSLALPMPSAPLDMPIQALLDDKPSGGSGTKRRFLTFSW</sequence>
<name>A0A916ZX72_9HYPH</name>
<proteinExistence type="predicted"/>
<evidence type="ECO:0000313" key="3">
    <source>
        <dbReference type="Proteomes" id="UP000644699"/>
    </source>
</evidence>
<dbReference type="Proteomes" id="UP000644699">
    <property type="component" value="Unassembled WGS sequence"/>
</dbReference>
<protein>
    <submittedName>
        <fullName evidence="2">Uncharacterized protein</fullName>
    </submittedName>
</protein>
<organism evidence="2 3">
    <name type="scientific">Aureimonas endophytica</name>
    <dbReference type="NCBI Taxonomy" id="2027858"/>
    <lineage>
        <taxon>Bacteria</taxon>
        <taxon>Pseudomonadati</taxon>
        <taxon>Pseudomonadota</taxon>
        <taxon>Alphaproteobacteria</taxon>
        <taxon>Hyphomicrobiales</taxon>
        <taxon>Aurantimonadaceae</taxon>
        <taxon>Aureimonas</taxon>
    </lineage>
</organism>
<reference evidence="2" key="1">
    <citation type="journal article" date="2014" name="Int. J. Syst. Evol. Microbiol.">
        <title>Complete genome sequence of Corynebacterium casei LMG S-19264T (=DSM 44701T), isolated from a smear-ripened cheese.</title>
        <authorList>
            <consortium name="US DOE Joint Genome Institute (JGI-PGF)"/>
            <person name="Walter F."/>
            <person name="Albersmeier A."/>
            <person name="Kalinowski J."/>
            <person name="Ruckert C."/>
        </authorList>
    </citation>
    <scope>NUCLEOTIDE SEQUENCE</scope>
    <source>
        <strain evidence="2">CGMCC 1.15367</strain>
    </source>
</reference>
<comment type="caution">
    <text evidence="2">The sequence shown here is derived from an EMBL/GenBank/DDBJ whole genome shotgun (WGS) entry which is preliminary data.</text>
</comment>
<evidence type="ECO:0000256" key="1">
    <source>
        <dbReference type="SAM" id="MobiDB-lite"/>
    </source>
</evidence>
<gene>
    <name evidence="2" type="ORF">GCM10011390_40370</name>
</gene>
<accession>A0A916ZX72</accession>
<dbReference type="RefSeq" id="WP_188911658.1">
    <property type="nucleotide sequence ID" value="NZ_BMIQ01000007.1"/>
</dbReference>
<dbReference type="AlphaFoldDB" id="A0A916ZX72"/>